<dbReference type="PANTHER" id="PTHR30024:SF48">
    <property type="entry name" value="ABC TRANSPORTER SUBSTRATE-BINDING PROTEIN"/>
    <property type="match status" value="1"/>
</dbReference>
<feature type="chain" id="PRO_5026306089" evidence="1">
    <location>
        <begin position="26"/>
        <end position="345"/>
    </location>
</feature>
<dbReference type="PROSITE" id="PS51257">
    <property type="entry name" value="PROKAR_LIPOPROTEIN"/>
    <property type="match status" value="1"/>
</dbReference>
<dbReference type="KEGG" id="nano:G5V58_09040"/>
<name>A0A6G6WCL6_9ACTN</name>
<evidence type="ECO:0000259" key="2">
    <source>
        <dbReference type="Pfam" id="PF09084"/>
    </source>
</evidence>
<organism evidence="3 4">
    <name type="scientific">Nocardioides anomalus</name>
    <dbReference type="NCBI Taxonomy" id="2712223"/>
    <lineage>
        <taxon>Bacteria</taxon>
        <taxon>Bacillati</taxon>
        <taxon>Actinomycetota</taxon>
        <taxon>Actinomycetes</taxon>
        <taxon>Propionibacteriales</taxon>
        <taxon>Nocardioidaceae</taxon>
        <taxon>Nocardioides</taxon>
    </lineage>
</organism>
<dbReference type="RefSeq" id="WP_165231327.1">
    <property type="nucleotide sequence ID" value="NZ_CP049257.1"/>
</dbReference>
<proteinExistence type="predicted"/>
<evidence type="ECO:0000313" key="3">
    <source>
        <dbReference type="EMBL" id="QIG42893.1"/>
    </source>
</evidence>
<protein>
    <submittedName>
        <fullName evidence="3">ABC transporter substrate-binding protein</fullName>
    </submittedName>
</protein>
<dbReference type="InterPro" id="IPR015168">
    <property type="entry name" value="SsuA/THI5"/>
</dbReference>
<evidence type="ECO:0000256" key="1">
    <source>
        <dbReference type="SAM" id="SignalP"/>
    </source>
</evidence>
<reference evidence="3 4" key="1">
    <citation type="submission" date="2020-02" db="EMBL/GenBank/DDBJ databases">
        <title>Full genome sequence of Nocardioides sp. R-3366.</title>
        <authorList>
            <person name="Im W.-T."/>
        </authorList>
    </citation>
    <scope>NUCLEOTIDE SEQUENCE [LARGE SCALE GENOMIC DNA]</scope>
    <source>
        <strain evidence="3 4">R-3366</strain>
    </source>
</reference>
<dbReference type="Gene3D" id="3.40.190.10">
    <property type="entry name" value="Periplasmic binding protein-like II"/>
    <property type="match status" value="2"/>
</dbReference>
<feature type="domain" description="SsuA/THI5-like" evidence="2">
    <location>
        <begin position="59"/>
        <end position="200"/>
    </location>
</feature>
<evidence type="ECO:0000313" key="4">
    <source>
        <dbReference type="Proteomes" id="UP000502996"/>
    </source>
</evidence>
<dbReference type="AlphaFoldDB" id="A0A6G6WCL6"/>
<sequence>MKKLLISLLTAVLVTAGLTGCSAFGSEGDSGGKTKLTISYQDTAFPALIKASGVLDGADFDVEWVNLTGPAANLQALYSGAIDLGHMGDTSLTIEQANAKTEWTADNAPLEIVAGWRNPYSEEYSPLVTAVRTSAGIDDLSQAKGHTWGYNFGGYNHAQYLVSLVKAGLSEQDIKPTQFADGATSAAAFNNGEVDVYSGAHGAILSSLTSGDAKILLDDSDTDIPALNVWTARKDVLADDDKNAALKDFFSRMSGYWAWHDDHPDEVKDILKKQLKVDDARADFEFQVRRGQFQAFDDDLITREQAVAQSLFDGGAIAKLPDVGIGFDPRYNEVQKAVPDAGAPE</sequence>
<keyword evidence="4" id="KW-1185">Reference proteome</keyword>
<gene>
    <name evidence="3" type="ORF">G5V58_09040</name>
</gene>
<feature type="signal peptide" evidence="1">
    <location>
        <begin position="1"/>
        <end position="25"/>
    </location>
</feature>
<dbReference type="EMBL" id="CP049257">
    <property type="protein sequence ID" value="QIG42893.1"/>
    <property type="molecule type" value="Genomic_DNA"/>
</dbReference>
<accession>A0A6G6WCL6</accession>
<dbReference type="Pfam" id="PF09084">
    <property type="entry name" value="NMT1"/>
    <property type="match status" value="1"/>
</dbReference>
<keyword evidence="1" id="KW-0732">Signal</keyword>
<dbReference type="PANTHER" id="PTHR30024">
    <property type="entry name" value="ALIPHATIC SULFONATES-BINDING PROTEIN-RELATED"/>
    <property type="match status" value="1"/>
</dbReference>
<dbReference type="Proteomes" id="UP000502996">
    <property type="component" value="Chromosome"/>
</dbReference>
<dbReference type="SUPFAM" id="SSF53850">
    <property type="entry name" value="Periplasmic binding protein-like II"/>
    <property type="match status" value="1"/>
</dbReference>